<reference evidence="3 5" key="2">
    <citation type="submission" date="2016-10" db="EMBL/GenBank/DDBJ databases">
        <authorList>
            <person name="de Groot N.N."/>
        </authorList>
    </citation>
    <scope>NUCLEOTIDE SEQUENCE [LARGE SCALE GENOMIC DNA]</scope>
    <source>
        <strain evidence="3 5">CGMCC 1.10210</strain>
    </source>
</reference>
<feature type="signal peptide" evidence="1">
    <location>
        <begin position="1"/>
        <end position="22"/>
    </location>
</feature>
<evidence type="ECO:0000313" key="5">
    <source>
        <dbReference type="Proteomes" id="UP000182258"/>
    </source>
</evidence>
<evidence type="ECO:0000256" key="1">
    <source>
        <dbReference type="SAM" id="SignalP"/>
    </source>
</evidence>
<dbReference type="Proteomes" id="UP000182258">
    <property type="component" value="Unassembled WGS sequence"/>
</dbReference>
<evidence type="ECO:0000313" key="2">
    <source>
        <dbReference type="EMBL" id="KKC34476.1"/>
    </source>
</evidence>
<keyword evidence="1" id="KW-0732">Signal</keyword>
<dbReference type="AlphaFoldDB" id="A0A0F5Q1F9"/>
<sequence length="102" mass="10871">MKFVQIIATAAILVAGATAANASVFNMQTGAFSDISLATNATVQTVTTNEANLLSYDNDVQSVRARVQGNQWLVQNIERQGFSVEQIVGFSGGENDLTLYAL</sequence>
<gene>
    <name evidence="3" type="ORF">SAMN04488059_11860</name>
    <name evidence="2" type="ORF">WH91_02880</name>
</gene>
<organism evidence="3 5">
    <name type="scientific">Devosia psychrophila</name>
    <dbReference type="NCBI Taxonomy" id="728005"/>
    <lineage>
        <taxon>Bacteria</taxon>
        <taxon>Pseudomonadati</taxon>
        <taxon>Pseudomonadota</taxon>
        <taxon>Alphaproteobacteria</taxon>
        <taxon>Hyphomicrobiales</taxon>
        <taxon>Devosiaceae</taxon>
        <taxon>Devosia</taxon>
    </lineage>
</organism>
<proteinExistence type="predicted"/>
<dbReference type="RefSeq" id="WP_046169509.1">
    <property type="nucleotide sequence ID" value="NZ_FOMB01000018.1"/>
</dbReference>
<keyword evidence="4" id="KW-1185">Reference proteome</keyword>
<evidence type="ECO:0008006" key="6">
    <source>
        <dbReference type="Google" id="ProtNLM"/>
    </source>
</evidence>
<name>A0A0F5Q1F9_9HYPH</name>
<protein>
    <recommendedName>
        <fullName evidence="6">Curlin associated repeat-containing protein</fullName>
    </recommendedName>
</protein>
<reference evidence="2 4" key="1">
    <citation type="submission" date="2015-03" db="EMBL/GenBank/DDBJ databases">
        <authorList>
            <person name="Lepp D."/>
            <person name="Hassan Y.I."/>
            <person name="Li X.-Z."/>
            <person name="Zhou T."/>
        </authorList>
    </citation>
    <scope>NUCLEOTIDE SEQUENCE [LARGE SCALE GENOMIC DNA]</scope>
    <source>
        <strain evidence="2 4">Cr7-05</strain>
    </source>
</reference>
<dbReference type="EMBL" id="FOMB01000018">
    <property type="protein sequence ID" value="SFD04114.1"/>
    <property type="molecule type" value="Genomic_DNA"/>
</dbReference>
<dbReference type="EMBL" id="LAPV01000023">
    <property type="protein sequence ID" value="KKC34476.1"/>
    <property type="molecule type" value="Genomic_DNA"/>
</dbReference>
<dbReference type="Proteomes" id="UP000033519">
    <property type="component" value="Unassembled WGS sequence"/>
</dbReference>
<feature type="chain" id="PRO_5010418795" description="Curlin associated repeat-containing protein" evidence="1">
    <location>
        <begin position="23"/>
        <end position="102"/>
    </location>
</feature>
<accession>A0A0F5Q1F9</accession>
<dbReference type="OrthoDB" id="7951044at2"/>
<evidence type="ECO:0000313" key="4">
    <source>
        <dbReference type="Proteomes" id="UP000033519"/>
    </source>
</evidence>
<dbReference type="PATRIC" id="fig|728005.3.peg.2726"/>
<evidence type="ECO:0000313" key="3">
    <source>
        <dbReference type="EMBL" id="SFD04114.1"/>
    </source>
</evidence>